<dbReference type="Proteomes" id="UP001345963">
    <property type="component" value="Unassembled WGS sequence"/>
</dbReference>
<feature type="transmembrane region" description="Helical" evidence="9">
    <location>
        <begin position="29"/>
        <end position="50"/>
    </location>
</feature>
<keyword evidence="7 9" id="KW-0472">Membrane</keyword>
<proteinExistence type="inferred from homology"/>
<feature type="non-terminal residue" evidence="11">
    <location>
        <position position="1"/>
    </location>
</feature>
<dbReference type="PROSITE" id="PS01221">
    <property type="entry name" value="PMP22_1"/>
    <property type="match status" value="1"/>
</dbReference>
<sequence>QAISGFPASKRTAIRCCENLFAQSQDFKMAYLLIAVTMLHLITLAMLFIATMEKSWWMWDSTETSDLWYNCRFENSTGTWLCATTKETEWLQAVQVLIVISVVFSSVSFLVFLGQLFTMSKGGLFYFTGLCQVFAGLTAFSAALIYTLHNKEILPDSESPTSGNFGYCLILAWVCVPLLLCSGVMYIHLPSGVTSNIMPLAFPRGKEKFCELCKREAYLQCTQCQVTFYCDAKHQQADWVGIHERICHLLVPIRSQKDIPDQAARRENQLRKTKLIEICKLVAQSKLSEGKHEEALPAAHCLLYTSIDVHGPNTIQLIPAYLLLAEANMGLDNLAAVAELLSQAEWAVLKSPESGPLIQHQLHRSLGRFHTSAGNLEDALYHFANDIYFASEEYGLDSITTSKGYFLMADIFVRQGKVLIGRSLYSKVAQTWHNHLSGLLKTHVKIPQNCDVSSDSFYEISQQVEMDEMLRAMLEFEQKQFRRDAAQTALLAHCLAMLWLLRGDFQKVLGFGSTALQASQQIPKHDLTESIQRLLQQVQSLQTEPQPGSG</sequence>
<dbReference type="Gene3D" id="6.10.140.2220">
    <property type="match status" value="1"/>
</dbReference>
<dbReference type="InterPro" id="IPR002893">
    <property type="entry name" value="Znf_MYND"/>
</dbReference>
<keyword evidence="12" id="KW-1185">Reference proteome</keyword>
<comment type="caution">
    <text evidence="11">The sequence shown here is derived from an EMBL/GenBank/DDBJ whole genome shotgun (WGS) entry which is preliminary data.</text>
</comment>
<feature type="transmembrane region" description="Helical" evidence="9">
    <location>
        <begin position="123"/>
        <end position="146"/>
    </location>
</feature>
<dbReference type="Gene3D" id="1.20.140.150">
    <property type="match status" value="1"/>
</dbReference>
<comment type="subcellular location">
    <subcellularLocation>
        <location evidence="1 9">Membrane</location>
        <topology evidence="1 9">Multi-pass membrane protein</topology>
    </subcellularLocation>
</comment>
<keyword evidence="3" id="KW-0479">Metal-binding</keyword>
<evidence type="ECO:0000313" key="11">
    <source>
        <dbReference type="EMBL" id="MED6257470.1"/>
    </source>
</evidence>
<evidence type="ECO:0000259" key="10">
    <source>
        <dbReference type="PROSITE" id="PS50865"/>
    </source>
</evidence>
<evidence type="ECO:0000313" key="12">
    <source>
        <dbReference type="Proteomes" id="UP001345963"/>
    </source>
</evidence>
<evidence type="ECO:0000256" key="6">
    <source>
        <dbReference type="ARBA" id="ARBA00022989"/>
    </source>
</evidence>
<dbReference type="Pfam" id="PF00822">
    <property type="entry name" value="PMP22_Claudin"/>
    <property type="match status" value="1"/>
</dbReference>
<evidence type="ECO:0000256" key="9">
    <source>
        <dbReference type="RuleBase" id="RU363088"/>
    </source>
</evidence>
<feature type="transmembrane region" description="Helical" evidence="9">
    <location>
        <begin position="167"/>
        <end position="189"/>
    </location>
</feature>
<gene>
    <name evidence="11" type="ORF">ATANTOWER_024228</name>
</gene>
<accession>A0ABU7C6S6</accession>
<feature type="domain" description="MYND-type" evidence="10">
    <location>
        <begin position="210"/>
        <end position="247"/>
    </location>
</feature>
<dbReference type="PROSITE" id="PS01360">
    <property type="entry name" value="ZF_MYND_1"/>
    <property type="match status" value="1"/>
</dbReference>
<comment type="similarity">
    <text evidence="9">Belongs to the PMP-22/EMP/MP20 family.</text>
</comment>
<keyword evidence="5" id="KW-0862">Zinc</keyword>
<evidence type="ECO:0000256" key="2">
    <source>
        <dbReference type="ARBA" id="ARBA00022692"/>
    </source>
</evidence>
<dbReference type="SUPFAM" id="SSF144232">
    <property type="entry name" value="HIT/MYND zinc finger-like"/>
    <property type="match status" value="1"/>
</dbReference>
<evidence type="ECO:0000256" key="4">
    <source>
        <dbReference type="ARBA" id="ARBA00022771"/>
    </source>
</evidence>
<evidence type="ECO:0000256" key="7">
    <source>
        <dbReference type="ARBA" id="ARBA00023136"/>
    </source>
</evidence>
<dbReference type="PANTHER" id="PTHR46533">
    <property type="entry name" value="ZINC FINGER MYND DOMAIN-CONTAINING PROTEIN 12"/>
    <property type="match status" value="1"/>
</dbReference>
<dbReference type="InterPro" id="IPR053248">
    <property type="entry name" value="Zinc_finger_MYND_domain"/>
</dbReference>
<dbReference type="PANTHER" id="PTHR46533:SF1">
    <property type="entry name" value="ZINC FINGER MYND DOMAIN-CONTAINING PROTEIN 12"/>
    <property type="match status" value="1"/>
</dbReference>
<dbReference type="InterPro" id="IPR004032">
    <property type="entry name" value="PMP22_EMP_MP20"/>
</dbReference>
<evidence type="ECO:0000256" key="1">
    <source>
        <dbReference type="ARBA" id="ARBA00004141"/>
    </source>
</evidence>
<evidence type="ECO:0000256" key="5">
    <source>
        <dbReference type="ARBA" id="ARBA00022833"/>
    </source>
</evidence>
<name>A0ABU7C6S6_9TELE</name>
<evidence type="ECO:0000256" key="8">
    <source>
        <dbReference type="PROSITE-ProRule" id="PRU00134"/>
    </source>
</evidence>
<organism evidence="11 12">
    <name type="scientific">Ataeniobius toweri</name>
    <dbReference type="NCBI Taxonomy" id="208326"/>
    <lineage>
        <taxon>Eukaryota</taxon>
        <taxon>Metazoa</taxon>
        <taxon>Chordata</taxon>
        <taxon>Craniata</taxon>
        <taxon>Vertebrata</taxon>
        <taxon>Euteleostomi</taxon>
        <taxon>Actinopterygii</taxon>
        <taxon>Neopterygii</taxon>
        <taxon>Teleostei</taxon>
        <taxon>Neoteleostei</taxon>
        <taxon>Acanthomorphata</taxon>
        <taxon>Ovalentaria</taxon>
        <taxon>Atherinomorphae</taxon>
        <taxon>Cyprinodontiformes</taxon>
        <taxon>Goodeidae</taxon>
        <taxon>Ataeniobius</taxon>
    </lineage>
</organism>
<evidence type="ECO:0000256" key="3">
    <source>
        <dbReference type="ARBA" id="ARBA00022723"/>
    </source>
</evidence>
<protein>
    <recommendedName>
        <fullName evidence="10">MYND-type domain-containing protein</fullName>
    </recommendedName>
</protein>
<dbReference type="Pfam" id="PF01753">
    <property type="entry name" value="zf-MYND"/>
    <property type="match status" value="1"/>
</dbReference>
<dbReference type="PRINTS" id="PR01453">
    <property type="entry name" value="EPMEMFAMILY"/>
</dbReference>
<dbReference type="PROSITE" id="PS50865">
    <property type="entry name" value="ZF_MYND_2"/>
    <property type="match status" value="1"/>
</dbReference>
<keyword evidence="6 9" id="KW-1133">Transmembrane helix</keyword>
<feature type="transmembrane region" description="Helical" evidence="9">
    <location>
        <begin position="96"/>
        <end position="117"/>
    </location>
</feature>
<reference evidence="11 12" key="1">
    <citation type="submission" date="2021-07" db="EMBL/GenBank/DDBJ databases">
        <authorList>
            <person name="Palmer J.M."/>
        </authorList>
    </citation>
    <scope>NUCLEOTIDE SEQUENCE [LARGE SCALE GENOMIC DNA]</scope>
    <source>
        <strain evidence="11 12">AT_MEX2019</strain>
        <tissue evidence="11">Muscle</tissue>
    </source>
</reference>
<keyword evidence="2 9" id="KW-0812">Transmembrane</keyword>
<dbReference type="InterPro" id="IPR004031">
    <property type="entry name" value="PMP22/EMP/MP20/Claudin"/>
</dbReference>
<dbReference type="EMBL" id="JAHUTI010079224">
    <property type="protein sequence ID" value="MED6257470.1"/>
    <property type="molecule type" value="Genomic_DNA"/>
</dbReference>
<keyword evidence="4 8" id="KW-0863">Zinc-finger</keyword>